<dbReference type="PANTHER" id="PTHR47112:SF1">
    <property type="entry name" value="PX DOMAIN-CONTAINING PROTEIN"/>
    <property type="match status" value="1"/>
</dbReference>
<organism evidence="2">
    <name type="scientific">Prymnesium polylepis</name>
    <dbReference type="NCBI Taxonomy" id="72548"/>
    <lineage>
        <taxon>Eukaryota</taxon>
        <taxon>Haptista</taxon>
        <taxon>Haptophyta</taxon>
        <taxon>Prymnesiophyceae</taxon>
        <taxon>Prymnesiales</taxon>
        <taxon>Prymnesiaceae</taxon>
        <taxon>Prymnesium</taxon>
    </lineage>
</organism>
<feature type="compositionally biased region" description="Pro residues" evidence="1">
    <location>
        <begin position="11"/>
        <end position="21"/>
    </location>
</feature>
<dbReference type="InterPro" id="IPR038765">
    <property type="entry name" value="Papain-like_cys_pep_sf"/>
</dbReference>
<dbReference type="EMBL" id="HBKO01039204">
    <property type="protein sequence ID" value="CAE2274582.1"/>
    <property type="molecule type" value="Transcribed_RNA"/>
</dbReference>
<dbReference type="AlphaFoldDB" id="A0A7S4JUR3"/>
<gene>
    <name evidence="2" type="ORF">CPOL0286_LOCUS17912</name>
</gene>
<accession>A0A7S4JUR3</accession>
<evidence type="ECO:0000256" key="1">
    <source>
        <dbReference type="SAM" id="MobiDB-lite"/>
    </source>
</evidence>
<feature type="region of interest" description="Disordered" evidence="1">
    <location>
        <begin position="1"/>
        <end position="21"/>
    </location>
</feature>
<protein>
    <submittedName>
        <fullName evidence="2">Uncharacterized protein</fullName>
    </submittedName>
</protein>
<proteinExistence type="predicted"/>
<feature type="region of interest" description="Disordered" evidence="1">
    <location>
        <begin position="390"/>
        <end position="414"/>
    </location>
</feature>
<reference evidence="2" key="1">
    <citation type="submission" date="2021-01" db="EMBL/GenBank/DDBJ databases">
        <authorList>
            <person name="Corre E."/>
            <person name="Pelletier E."/>
            <person name="Niang G."/>
            <person name="Scheremetjew M."/>
            <person name="Finn R."/>
            <person name="Kale V."/>
            <person name="Holt S."/>
            <person name="Cochrane G."/>
            <person name="Meng A."/>
            <person name="Brown T."/>
            <person name="Cohen L."/>
        </authorList>
    </citation>
    <scope>NUCLEOTIDE SEQUENCE</scope>
    <source>
        <strain evidence="2">UIO037</strain>
    </source>
</reference>
<sequence length="414" mass="46587">MKGAPNDPIENPDPIPTPIGQPPMGEAMDWLLCGTSRQNCYSRLKINPPLPKKKVSVFELPDICRTGDMLLFSTRDTGAKMIQRITRSKWNHVAMVVRPAPSQTYLVEWGGGLIVQPIVDRLHDYHLSGAKRISLRQLNVSAVDRLQIESRLEMFAFKLLTDPSRVDNDIFPLGAAAPHALFRSMWSEEEVQDDLNNLFCSKTVAVCYKHVGLLSKKINANGVFPKHFGHKKDYRLAYVNAKLSYEVEISFAPKLIFDLKDKLLAQPYNELKKMVNPAERSTMVVQRCARRWLARRTLLKRQKEAAELDAELLGGTKRYGPGGPTAREMRRRFSELSRIHAELLEGIVDEAEAHPDDITDEEMHFSIPRPNIPNPVANLPDLPNIPGLHVPANIPGFKSQQQPPGGKQPTVYGL</sequence>
<dbReference type="PANTHER" id="PTHR47112">
    <property type="entry name" value="PX DOMAIN-CONTAINING PROTEIN"/>
    <property type="match status" value="1"/>
</dbReference>
<name>A0A7S4JUR3_9EUKA</name>
<evidence type="ECO:0000313" key="2">
    <source>
        <dbReference type="EMBL" id="CAE2274582.1"/>
    </source>
</evidence>
<dbReference type="SUPFAM" id="SSF54001">
    <property type="entry name" value="Cysteine proteinases"/>
    <property type="match status" value="1"/>
</dbReference>
<feature type="compositionally biased region" description="Low complexity" evidence="1">
    <location>
        <begin position="395"/>
        <end position="414"/>
    </location>
</feature>
<dbReference type="Gene3D" id="3.90.1720.10">
    <property type="entry name" value="endopeptidase domain like (from Nostoc punctiforme)"/>
    <property type="match status" value="1"/>
</dbReference>